<protein>
    <submittedName>
        <fullName evidence="2">Uncharacterized protein</fullName>
    </submittedName>
</protein>
<dbReference type="AlphaFoldDB" id="A0A0V0RPF2"/>
<gene>
    <name evidence="2" type="ORF">T07_10722</name>
</gene>
<evidence type="ECO:0000256" key="1">
    <source>
        <dbReference type="SAM" id="MobiDB-lite"/>
    </source>
</evidence>
<evidence type="ECO:0000313" key="2">
    <source>
        <dbReference type="EMBL" id="KRX16331.1"/>
    </source>
</evidence>
<feature type="compositionally biased region" description="Polar residues" evidence="1">
    <location>
        <begin position="61"/>
        <end position="73"/>
    </location>
</feature>
<reference evidence="2 3" key="1">
    <citation type="submission" date="2015-01" db="EMBL/GenBank/DDBJ databases">
        <title>Evolution of Trichinella species and genotypes.</title>
        <authorList>
            <person name="Korhonen P.K."/>
            <person name="Edoardo P."/>
            <person name="Giuseppe L.R."/>
            <person name="Gasser R.B."/>
        </authorList>
    </citation>
    <scope>NUCLEOTIDE SEQUENCE [LARGE SCALE GENOMIC DNA]</scope>
    <source>
        <strain evidence="2">ISS37</strain>
    </source>
</reference>
<name>A0A0V0RPF2_9BILA</name>
<dbReference type="EMBL" id="JYDL01000109">
    <property type="protein sequence ID" value="KRX16331.1"/>
    <property type="molecule type" value="Genomic_DNA"/>
</dbReference>
<proteinExistence type="predicted"/>
<evidence type="ECO:0000313" key="3">
    <source>
        <dbReference type="Proteomes" id="UP000054630"/>
    </source>
</evidence>
<keyword evidence="3" id="KW-1185">Reference proteome</keyword>
<sequence length="96" mass="11302">MQSPILCTTFFEIDPEVFLVFFVFLFKFFPFDHFGVPEVENFTSLIFRSGQSERVREKSNVGENQSASINQQRFARHSRSRILEKKTSNNIVDYVQ</sequence>
<organism evidence="2 3">
    <name type="scientific">Trichinella nelsoni</name>
    <dbReference type="NCBI Taxonomy" id="6336"/>
    <lineage>
        <taxon>Eukaryota</taxon>
        <taxon>Metazoa</taxon>
        <taxon>Ecdysozoa</taxon>
        <taxon>Nematoda</taxon>
        <taxon>Enoplea</taxon>
        <taxon>Dorylaimia</taxon>
        <taxon>Trichinellida</taxon>
        <taxon>Trichinellidae</taxon>
        <taxon>Trichinella</taxon>
    </lineage>
</organism>
<dbReference type="Proteomes" id="UP000054630">
    <property type="component" value="Unassembled WGS sequence"/>
</dbReference>
<feature type="region of interest" description="Disordered" evidence="1">
    <location>
        <begin position="57"/>
        <end position="78"/>
    </location>
</feature>
<comment type="caution">
    <text evidence="2">The sequence shown here is derived from an EMBL/GenBank/DDBJ whole genome shotgun (WGS) entry which is preliminary data.</text>
</comment>
<accession>A0A0V0RPF2</accession>